<protein>
    <submittedName>
        <fullName evidence="7">Thioredoxin domain-containing protein</fullName>
    </submittedName>
</protein>
<reference evidence="7 8" key="1">
    <citation type="submission" date="2020-02" db="EMBL/GenBank/DDBJ databases">
        <authorList>
            <person name="Sun Q."/>
        </authorList>
    </citation>
    <scope>NUCLEOTIDE SEQUENCE [LARGE SCALE GENOMIC DNA]</scope>
    <source>
        <strain evidence="7 8">YIM 13062</strain>
    </source>
</reference>
<keyword evidence="2" id="KW-0732">Signal</keyword>
<sequence length="212" mass="23164">MTRALKVTITVLTVAAVVVLGAVTVGLMTGGGSSPQGSGDAQIMREDTRTLSDGPDAELVEVLDFECAACADLYPYMEQLREEYGDQVTFAVRYLPMHGNSLGAAQAAEAAAEQGEFLSMYQTLFQNHGQWSGSDSSQKETFFDYARELDLDMEQFRADYEDPATVERIAQNQLDAEALGVSTTPSFFLDGQRIHPETMDDMHALIQEAIDS</sequence>
<dbReference type="PROSITE" id="PS51352">
    <property type="entry name" value="THIOREDOXIN_2"/>
    <property type="match status" value="1"/>
</dbReference>
<evidence type="ECO:0000256" key="2">
    <source>
        <dbReference type="ARBA" id="ARBA00022729"/>
    </source>
</evidence>
<keyword evidence="8" id="KW-1185">Reference proteome</keyword>
<evidence type="ECO:0000256" key="4">
    <source>
        <dbReference type="ARBA" id="ARBA00023157"/>
    </source>
</evidence>
<dbReference type="Proteomes" id="UP000521379">
    <property type="component" value="Unassembled WGS sequence"/>
</dbReference>
<dbReference type="Pfam" id="PF13462">
    <property type="entry name" value="Thioredoxin_4"/>
    <property type="match status" value="1"/>
</dbReference>
<name>A0A846UA17_9MICC</name>
<dbReference type="Gene3D" id="3.40.30.10">
    <property type="entry name" value="Glutaredoxin"/>
    <property type="match status" value="1"/>
</dbReference>
<dbReference type="InterPro" id="IPR036249">
    <property type="entry name" value="Thioredoxin-like_sf"/>
</dbReference>
<evidence type="ECO:0000313" key="7">
    <source>
        <dbReference type="EMBL" id="NKE10376.1"/>
    </source>
</evidence>
<dbReference type="InterPro" id="IPR012336">
    <property type="entry name" value="Thioredoxin-like_fold"/>
</dbReference>
<organism evidence="7 8">
    <name type="scientific">Kocuria subflava</name>
    <dbReference type="NCBI Taxonomy" id="1736139"/>
    <lineage>
        <taxon>Bacteria</taxon>
        <taxon>Bacillati</taxon>
        <taxon>Actinomycetota</taxon>
        <taxon>Actinomycetes</taxon>
        <taxon>Micrococcales</taxon>
        <taxon>Micrococcaceae</taxon>
        <taxon>Kocuria</taxon>
    </lineage>
</organism>
<keyword evidence="5" id="KW-0676">Redox-active center</keyword>
<comment type="caution">
    <text evidence="7">The sequence shown here is derived from an EMBL/GenBank/DDBJ whole genome shotgun (WGS) entry which is preliminary data.</text>
</comment>
<dbReference type="InterPro" id="IPR013766">
    <property type="entry name" value="Thioredoxin_domain"/>
</dbReference>
<dbReference type="PANTHER" id="PTHR13887">
    <property type="entry name" value="GLUTATHIONE S-TRANSFERASE KAPPA"/>
    <property type="match status" value="1"/>
</dbReference>
<dbReference type="AlphaFoldDB" id="A0A846UA17"/>
<evidence type="ECO:0000256" key="1">
    <source>
        <dbReference type="ARBA" id="ARBA00005791"/>
    </source>
</evidence>
<accession>A0A846UA17</accession>
<dbReference type="SUPFAM" id="SSF52833">
    <property type="entry name" value="Thioredoxin-like"/>
    <property type="match status" value="1"/>
</dbReference>
<proteinExistence type="inferred from homology"/>
<gene>
    <name evidence="7" type="ORF">GTW58_10635</name>
</gene>
<feature type="domain" description="Thioredoxin" evidence="6">
    <location>
        <begin position="23"/>
        <end position="211"/>
    </location>
</feature>
<evidence type="ECO:0000256" key="3">
    <source>
        <dbReference type="ARBA" id="ARBA00023002"/>
    </source>
</evidence>
<evidence type="ECO:0000313" key="8">
    <source>
        <dbReference type="Proteomes" id="UP000521379"/>
    </source>
</evidence>
<dbReference type="EMBL" id="JAAVUN010000023">
    <property type="protein sequence ID" value="NKE10376.1"/>
    <property type="molecule type" value="Genomic_DNA"/>
</dbReference>
<evidence type="ECO:0000259" key="6">
    <source>
        <dbReference type="PROSITE" id="PS51352"/>
    </source>
</evidence>
<evidence type="ECO:0000256" key="5">
    <source>
        <dbReference type="ARBA" id="ARBA00023284"/>
    </source>
</evidence>
<dbReference type="GO" id="GO:0016491">
    <property type="term" value="F:oxidoreductase activity"/>
    <property type="evidence" value="ECO:0007669"/>
    <property type="project" value="UniProtKB-KW"/>
</dbReference>
<comment type="similarity">
    <text evidence="1">Belongs to the thioredoxin family. DsbA subfamily.</text>
</comment>
<keyword evidence="4" id="KW-1015">Disulfide bond</keyword>
<keyword evidence="3" id="KW-0560">Oxidoreductase</keyword>
<dbReference type="RefSeq" id="WP_119933421.1">
    <property type="nucleotide sequence ID" value="NZ_JAAVUN010000023.1"/>
</dbReference>
<dbReference type="PANTHER" id="PTHR13887:SF14">
    <property type="entry name" value="DISULFIDE BOND FORMATION PROTEIN D"/>
    <property type="match status" value="1"/>
</dbReference>